<dbReference type="STRING" id="1304281.ACM44_13855"/>
<dbReference type="AlphaFoldDB" id="A0A0J7IV68"/>
<keyword evidence="2" id="KW-1185">Reference proteome</keyword>
<dbReference type="RefSeq" id="WP_048500650.1">
    <property type="nucleotide sequence ID" value="NZ_LFNG01000029.1"/>
</dbReference>
<evidence type="ECO:0000313" key="1">
    <source>
        <dbReference type="EMBL" id="KMQ70153.1"/>
    </source>
</evidence>
<comment type="caution">
    <text evidence="1">The sequence shown here is derived from an EMBL/GenBank/DDBJ whole genome shotgun (WGS) entry which is preliminary data.</text>
</comment>
<proteinExistence type="predicted"/>
<accession>A0A0J7IV68</accession>
<protein>
    <submittedName>
        <fullName evidence="1">Uncharacterized protein</fullName>
    </submittedName>
</protein>
<evidence type="ECO:0000313" key="2">
    <source>
        <dbReference type="Proteomes" id="UP000035900"/>
    </source>
</evidence>
<dbReference type="Proteomes" id="UP000035900">
    <property type="component" value="Unassembled WGS sequence"/>
</dbReference>
<name>A0A0J7IV68_9FLAO</name>
<dbReference type="EMBL" id="LFNG01000029">
    <property type="protein sequence ID" value="KMQ70153.1"/>
    <property type="molecule type" value="Genomic_DNA"/>
</dbReference>
<gene>
    <name evidence="1" type="ORF">ACM44_13855</name>
</gene>
<organism evidence="1 2">
    <name type="scientific">Chryseobacterium koreense CCUG 49689</name>
    <dbReference type="NCBI Taxonomy" id="1304281"/>
    <lineage>
        <taxon>Bacteria</taxon>
        <taxon>Pseudomonadati</taxon>
        <taxon>Bacteroidota</taxon>
        <taxon>Flavobacteriia</taxon>
        <taxon>Flavobacteriales</taxon>
        <taxon>Weeksellaceae</taxon>
        <taxon>Chryseobacterium group</taxon>
        <taxon>Chryseobacterium</taxon>
    </lineage>
</organism>
<sequence>MKEPDRINHMPIDNLKYFLNSKILMNYGFENILIFVNPQKINFKEIDNLSNFEQKKYSVNLERIIDDEKFTESKGLEGFVEIQVKLEDINTVKKI</sequence>
<reference evidence="1 2" key="1">
    <citation type="journal article" date="2004" name="Int. J. Syst. Evol. Microbiol.">
        <title>Kaistella koreensis gen. nov., sp. nov., a novel member of the Chryseobacterium-Bergeyella-Riemerella branch.</title>
        <authorList>
            <person name="Kim M.K."/>
            <person name="Im W.T."/>
            <person name="Shin Y.K."/>
            <person name="Lim J.H."/>
            <person name="Kim S.H."/>
            <person name="Lee B.C."/>
            <person name="Park M.Y."/>
            <person name="Lee K.Y."/>
            <person name="Lee S.T."/>
        </authorList>
    </citation>
    <scope>NUCLEOTIDE SEQUENCE [LARGE SCALE GENOMIC DNA]</scope>
    <source>
        <strain evidence="1 2">CCUG 49689</strain>
    </source>
</reference>
<dbReference type="PATRIC" id="fig|1304281.5.peg.3002"/>